<keyword evidence="3" id="KW-0203">Cytokinin biosynthesis</keyword>
<name>A0AAV1XA89_LUPLU</name>
<keyword evidence="4" id="KW-0932">Cytokinin signaling pathway</keyword>
<feature type="compositionally biased region" description="Basic and acidic residues" evidence="7">
    <location>
        <begin position="89"/>
        <end position="122"/>
    </location>
</feature>
<dbReference type="AlphaFoldDB" id="A0AAV1XA89"/>
<dbReference type="GO" id="GO:0009736">
    <property type="term" value="P:cytokinin-activated signaling pathway"/>
    <property type="evidence" value="ECO:0007669"/>
    <property type="project" value="UniProtKB-KW"/>
</dbReference>
<feature type="region of interest" description="Disordered" evidence="7">
    <location>
        <begin position="1"/>
        <end position="152"/>
    </location>
</feature>
<evidence type="ECO:0000256" key="2">
    <source>
        <dbReference type="ARBA" id="ARBA00022490"/>
    </source>
</evidence>
<evidence type="ECO:0000313" key="8">
    <source>
        <dbReference type="EMBL" id="CAL0318150.1"/>
    </source>
</evidence>
<dbReference type="GO" id="GO:0005737">
    <property type="term" value="C:cytoplasm"/>
    <property type="evidence" value="ECO:0007669"/>
    <property type="project" value="UniProtKB-SubCell"/>
</dbReference>
<evidence type="ECO:0000256" key="5">
    <source>
        <dbReference type="ARBA" id="ARBA00023242"/>
    </source>
</evidence>
<sequence length="152" mass="17050">MDPSRDLASEEELNGNESGWTTYIGSHNYNDDEQSADVDEYGYNYKNGHGKVDNYDDNKGTGDEESDDDSMASDASSGPSHFQLVCINSERKHTENDHEKILSAKQTNKEVTRKTRYEGMVEKEEENSLQLIADSVSSHASGRHAKPRTEDQ</sequence>
<gene>
    <name evidence="8" type="ORF">LLUT_LOCUS19210</name>
</gene>
<evidence type="ECO:0000256" key="1">
    <source>
        <dbReference type="ARBA" id="ARBA00004496"/>
    </source>
</evidence>
<dbReference type="PANTHER" id="PTHR33347:SF31">
    <property type="entry name" value="PROTEIN SOB FIVE-LIKE 1"/>
    <property type="match status" value="1"/>
</dbReference>
<comment type="subcellular location">
    <subcellularLocation>
        <location evidence="1">Cytoplasm</location>
    </subcellularLocation>
</comment>
<feature type="compositionally biased region" description="Polar residues" evidence="7">
    <location>
        <begin position="15"/>
        <end position="28"/>
    </location>
</feature>
<evidence type="ECO:0000256" key="7">
    <source>
        <dbReference type="SAM" id="MobiDB-lite"/>
    </source>
</evidence>
<keyword evidence="9" id="KW-1185">Reference proteome</keyword>
<dbReference type="Proteomes" id="UP001497480">
    <property type="component" value="Unassembled WGS sequence"/>
</dbReference>
<evidence type="ECO:0000256" key="4">
    <source>
        <dbReference type="ARBA" id="ARBA00022864"/>
    </source>
</evidence>
<keyword evidence="2" id="KW-0963">Cytoplasm</keyword>
<comment type="caution">
    <text evidence="8">The sequence shown here is derived from an EMBL/GenBank/DDBJ whole genome shotgun (WGS) entry which is preliminary data.</text>
</comment>
<proteinExistence type="inferred from homology"/>
<organism evidence="8 9">
    <name type="scientific">Lupinus luteus</name>
    <name type="common">European yellow lupine</name>
    <dbReference type="NCBI Taxonomy" id="3873"/>
    <lineage>
        <taxon>Eukaryota</taxon>
        <taxon>Viridiplantae</taxon>
        <taxon>Streptophyta</taxon>
        <taxon>Embryophyta</taxon>
        <taxon>Tracheophyta</taxon>
        <taxon>Spermatophyta</taxon>
        <taxon>Magnoliopsida</taxon>
        <taxon>eudicotyledons</taxon>
        <taxon>Gunneridae</taxon>
        <taxon>Pentapetalae</taxon>
        <taxon>rosids</taxon>
        <taxon>fabids</taxon>
        <taxon>Fabales</taxon>
        <taxon>Fabaceae</taxon>
        <taxon>Papilionoideae</taxon>
        <taxon>50 kb inversion clade</taxon>
        <taxon>genistoids sensu lato</taxon>
        <taxon>core genistoids</taxon>
        <taxon>Genisteae</taxon>
        <taxon>Lupinus</taxon>
    </lineage>
</organism>
<comment type="similarity">
    <text evidence="6">Belongs to the SOFL plant protein family.</text>
</comment>
<evidence type="ECO:0000256" key="6">
    <source>
        <dbReference type="ARBA" id="ARBA00024199"/>
    </source>
</evidence>
<evidence type="ECO:0000313" key="9">
    <source>
        <dbReference type="Proteomes" id="UP001497480"/>
    </source>
</evidence>
<protein>
    <submittedName>
        <fullName evidence="8">Uncharacterized protein</fullName>
    </submittedName>
</protein>
<dbReference type="InterPro" id="IPR044670">
    <property type="entry name" value="SOFL"/>
</dbReference>
<keyword evidence="5" id="KW-0539">Nucleus</keyword>
<dbReference type="PANTHER" id="PTHR33347">
    <property type="entry name" value="OSJNBA0091C07.3 PROTEIN"/>
    <property type="match status" value="1"/>
</dbReference>
<feature type="compositionally biased region" description="Acidic residues" evidence="7">
    <location>
        <begin position="31"/>
        <end position="40"/>
    </location>
</feature>
<dbReference type="GO" id="GO:0009691">
    <property type="term" value="P:cytokinin biosynthetic process"/>
    <property type="evidence" value="ECO:0007669"/>
    <property type="project" value="UniProtKB-KW"/>
</dbReference>
<dbReference type="EMBL" id="CAXHTB010000013">
    <property type="protein sequence ID" value="CAL0318150.1"/>
    <property type="molecule type" value="Genomic_DNA"/>
</dbReference>
<reference evidence="8 9" key="1">
    <citation type="submission" date="2024-03" db="EMBL/GenBank/DDBJ databases">
        <authorList>
            <person name="Martinez-Hernandez J."/>
        </authorList>
    </citation>
    <scope>NUCLEOTIDE SEQUENCE [LARGE SCALE GENOMIC DNA]</scope>
</reference>
<accession>A0AAV1XA89</accession>
<feature type="compositionally biased region" description="Basic and acidic residues" evidence="7">
    <location>
        <begin position="50"/>
        <end position="62"/>
    </location>
</feature>
<evidence type="ECO:0000256" key="3">
    <source>
        <dbReference type="ARBA" id="ARBA00022712"/>
    </source>
</evidence>